<dbReference type="GO" id="GO:0022857">
    <property type="term" value="F:transmembrane transporter activity"/>
    <property type="evidence" value="ECO:0007669"/>
    <property type="project" value="InterPro"/>
</dbReference>
<dbReference type="EMBL" id="MDYQ01000571">
    <property type="protein sequence ID" value="PRP73694.1"/>
    <property type="molecule type" value="Genomic_DNA"/>
</dbReference>
<keyword evidence="3 6" id="KW-1133">Transmembrane helix</keyword>
<feature type="region of interest" description="Disordered" evidence="5">
    <location>
        <begin position="171"/>
        <end position="193"/>
    </location>
</feature>
<keyword evidence="4 6" id="KW-0472">Membrane</keyword>
<dbReference type="Gene3D" id="1.20.1250.20">
    <property type="entry name" value="MFS general substrate transporter like domains"/>
    <property type="match status" value="1"/>
</dbReference>
<feature type="region of interest" description="Disordered" evidence="5">
    <location>
        <begin position="97"/>
        <end position="141"/>
    </location>
</feature>
<name>A0A2P6MPS2_9EUKA</name>
<dbReference type="InterPro" id="IPR020846">
    <property type="entry name" value="MFS_dom"/>
</dbReference>
<evidence type="ECO:0000313" key="9">
    <source>
        <dbReference type="Proteomes" id="UP000241769"/>
    </source>
</evidence>
<dbReference type="OrthoDB" id="4142200at2759"/>
<feature type="non-terminal residue" evidence="8">
    <location>
        <position position="363"/>
    </location>
</feature>
<comment type="caution">
    <text evidence="8">The sequence shown here is derived from an EMBL/GenBank/DDBJ whole genome shotgun (WGS) entry which is preliminary data.</text>
</comment>
<evidence type="ECO:0000313" key="8">
    <source>
        <dbReference type="EMBL" id="PRP73694.1"/>
    </source>
</evidence>
<sequence length="363" mass="40261">MGIWRQQGNKILHAMRTLSPFGRMMDDEQWRVKLKQKREKPHGKVIDHTGNPPKQCLCGEVFPSSTRLRKHIHDIKSHLRHCAKIEAQLDAEQLDRSLSSPPLEAPSTLLSSSENCDGNNRGVSTLDVEGGGGDNASDMDALYTERGPDSLHCRDQSLIGLSLTADRKKEYEKNTSQRDLVQSPTQARGIQPLSEGLPGVSGACLSLSGCKLCEQTSKSLSRARHVEQLFTAYGMISRVFNVGQNNVMQEGHTIFPIKDEDVRKGLLDEHPKSKAKVNLYTWLVSFTSGLGGFLFGYEIGIINQVFTMLPFKLFFGLITYDADSNTYHSSPDRADIEGWITFTFLIGAALGALIVSYPMNLFG</sequence>
<keyword evidence="9" id="KW-1185">Reference proteome</keyword>
<evidence type="ECO:0000256" key="6">
    <source>
        <dbReference type="SAM" id="Phobius"/>
    </source>
</evidence>
<comment type="subcellular location">
    <subcellularLocation>
        <location evidence="1">Membrane</location>
        <topology evidence="1">Multi-pass membrane protein</topology>
    </subcellularLocation>
</comment>
<keyword evidence="2 6" id="KW-0812">Transmembrane</keyword>
<dbReference type="Proteomes" id="UP000241769">
    <property type="component" value="Unassembled WGS sequence"/>
</dbReference>
<evidence type="ECO:0000256" key="3">
    <source>
        <dbReference type="ARBA" id="ARBA00022989"/>
    </source>
</evidence>
<evidence type="ECO:0000259" key="7">
    <source>
        <dbReference type="PROSITE" id="PS50850"/>
    </source>
</evidence>
<dbReference type="PROSITE" id="PS50850">
    <property type="entry name" value="MFS"/>
    <property type="match status" value="1"/>
</dbReference>
<evidence type="ECO:0000256" key="4">
    <source>
        <dbReference type="ARBA" id="ARBA00023136"/>
    </source>
</evidence>
<proteinExistence type="predicted"/>
<feature type="domain" description="Major facilitator superfamily (MFS) profile" evidence="7">
    <location>
        <begin position="284"/>
        <end position="363"/>
    </location>
</feature>
<protein>
    <recommendedName>
        <fullName evidence="7">Major facilitator superfamily (MFS) profile domain-containing protein</fullName>
    </recommendedName>
</protein>
<organism evidence="8 9">
    <name type="scientific">Planoprotostelium fungivorum</name>
    <dbReference type="NCBI Taxonomy" id="1890364"/>
    <lineage>
        <taxon>Eukaryota</taxon>
        <taxon>Amoebozoa</taxon>
        <taxon>Evosea</taxon>
        <taxon>Variosea</taxon>
        <taxon>Cavosteliida</taxon>
        <taxon>Cavosteliaceae</taxon>
        <taxon>Planoprotostelium</taxon>
    </lineage>
</organism>
<reference evidence="8 9" key="1">
    <citation type="journal article" date="2018" name="Genome Biol. Evol.">
        <title>Multiple Roots of Fruiting Body Formation in Amoebozoa.</title>
        <authorList>
            <person name="Hillmann F."/>
            <person name="Forbes G."/>
            <person name="Novohradska S."/>
            <person name="Ferling I."/>
            <person name="Riege K."/>
            <person name="Groth M."/>
            <person name="Westermann M."/>
            <person name="Marz M."/>
            <person name="Spaller T."/>
            <person name="Winckler T."/>
            <person name="Schaap P."/>
            <person name="Glockner G."/>
        </authorList>
    </citation>
    <scope>NUCLEOTIDE SEQUENCE [LARGE SCALE GENOMIC DNA]</scope>
    <source>
        <strain evidence="8 9">Jena</strain>
    </source>
</reference>
<dbReference type="Pfam" id="PF00083">
    <property type="entry name" value="Sugar_tr"/>
    <property type="match status" value="1"/>
</dbReference>
<dbReference type="AlphaFoldDB" id="A0A2P6MPS2"/>
<gene>
    <name evidence="8" type="ORF">PROFUN_16702</name>
</gene>
<accession>A0A2P6MPS2</accession>
<feature type="transmembrane region" description="Helical" evidence="6">
    <location>
        <begin position="339"/>
        <end position="359"/>
    </location>
</feature>
<dbReference type="InterPro" id="IPR005828">
    <property type="entry name" value="MFS_sugar_transport-like"/>
</dbReference>
<dbReference type="InterPro" id="IPR036259">
    <property type="entry name" value="MFS_trans_sf"/>
</dbReference>
<evidence type="ECO:0000256" key="2">
    <source>
        <dbReference type="ARBA" id="ARBA00022692"/>
    </source>
</evidence>
<evidence type="ECO:0000256" key="5">
    <source>
        <dbReference type="SAM" id="MobiDB-lite"/>
    </source>
</evidence>
<feature type="compositionally biased region" description="Polar residues" evidence="5">
    <location>
        <begin position="108"/>
        <end position="123"/>
    </location>
</feature>
<feature type="transmembrane region" description="Helical" evidence="6">
    <location>
        <begin position="277"/>
        <end position="295"/>
    </location>
</feature>
<dbReference type="GO" id="GO:0016020">
    <property type="term" value="C:membrane"/>
    <property type="evidence" value="ECO:0007669"/>
    <property type="project" value="UniProtKB-SubCell"/>
</dbReference>
<evidence type="ECO:0000256" key="1">
    <source>
        <dbReference type="ARBA" id="ARBA00004141"/>
    </source>
</evidence>
<feature type="compositionally biased region" description="Polar residues" evidence="5">
    <location>
        <begin position="177"/>
        <end position="188"/>
    </location>
</feature>
<dbReference type="InParanoid" id="A0A2P6MPS2"/>